<feature type="compositionally biased region" description="Low complexity" evidence="7">
    <location>
        <begin position="559"/>
        <end position="575"/>
    </location>
</feature>
<feature type="region of interest" description="Disordered" evidence="7">
    <location>
        <begin position="542"/>
        <end position="582"/>
    </location>
</feature>
<keyword evidence="4" id="KW-0808">Transferase</keyword>
<feature type="active site" description="Glycyl thioester intermediate" evidence="6">
    <location>
        <position position="1131"/>
    </location>
</feature>
<evidence type="ECO:0000256" key="2">
    <source>
        <dbReference type="ARBA" id="ARBA00004906"/>
    </source>
</evidence>
<dbReference type="SUPFAM" id="SSF56204">
    <property type="entry name" value="Hect, E3 ligase catalytic domain"/>
    <property type="match status" value="1"/>
</dbReference>
<reference evidence="9 10" key="1">
    <citation type="journal article" date="2019" name="Nat. Ecol. Evol.">
        <title>Megaphylogeny resolves global patterns of mushroom evolution.</title>
        <authorList>
            <person name="Varga T."/>
            <person name="Krizsan K."/>
            <person name="Foldi C."/>
            <person name="Dima B."/>
            <person name="Sanchez-Garcia M."/>
            <person name="Sanchez-Ramirez S."/>
            <person name="Szollosi G.J."/>
            <person name="Szarkandi J.G."/>
            <person name="Papp V."/>
            <person name="Albert L."/>
            <person name="Andreopoulos W."/>
            <person name="Angelini C."/>
            <person name="Antonin V."/>
            <person name="Barry K.W."/>
            <person name="Bougher N.L."/>
            <person name="Buchanan P."/>
            <person name="Buyck B."/>
            <person name="Bense V."/>
            <person name="Catcheside P."/>
            <person name="Chovatia M."/>
            <person name="Cooper J."/>
            <person name="Damon W."/>
            <person name="Desjardin D."/>
            <person name="Finy P."/>
            <person name="Geml J."/>
            <person name="Haridas S."/>
            <person name="Hughes K."/>
            <person name="Justo A."/>
            <person name="Karasinski D."/>
            <person name="Kautmanova I."/>
            <person name="Kiss B."/>
            <person name="Kocsube S."/>
            <person name="Kotiranta H."/>
            <person name="LaButti K.M."/>
            <person name="Lechner B.E."/>
            <person name="Liimatainen K."/>
            <person name="Lipzen A."/>
            <person name="Lukacs Z."/>
            <person name="Mihaltcheva S."/>
            <person name="Morgado L.N."/>
            <person name="Niskanen T."/>
            <person name="Noordeloos M.E."/>
            <person name="Ohm R.A."/>
            <person name="Ortiz-Santana B."/>
            <person name="Ovrebo C."/>
            <person name="Racz N."/>
            <person name="Riley R."/>
            <person name="Savchenko A."/>
            <person name="Shiryaev A."/>
            <person name="Soop K."/>
            <person name="Spirin V."/>
            <person name="Szebenyi C."/>
            <person name="Tomsovsky M."/>
            <person name="Tulloss R.E."/>
            <person name="Uehling J."/>
            <person name="Grigoriev I.V."/>
            <person name="Vagvolgyi C."/>
            <person name="Papp T."/>
            <person name="Martin F.M."/>
            <person name="Miettinen O."/>
            <person name="Hibbett D.S."/>
            <person name="Nagy L.G."/>
        </authorList>
    </citation>
    <scope>NUCLEOTIDE SEQUENCE [LARGE SCALE GENOMIC DNA]</scope>
    <source>
        <strain evidence="9 10">CBS 309.79</strain>
    </source>
</reference>
<evidence type="ECO:0000256" key="3">
    <source>
        <dbReference type="ARBA" id="ARBA00012485"/>
    </source>
</evidence>
<proteinExistence type="predicted"/>
<dbReference type="InterPro" id="IPR044611">
    <property type="entry name" value="E3A/B/C-like"/>
</dbReference>
<dbReference type="Proteomes" id="UP000305067">
    <property type="component" value="Unassembled WGS sequence"/>
</dbReference>
<gene>
    <name evidence="9" type="ORF">BDV98DRAFT_569807</name>
</gene>
<dbReference type="EMBL" id="ML178829">
    <property type="protein sequence ID" value="TFL00436.1"/>
    <property type="molecule type" value="Genomic_DNA"/>
</dbReference>
<organism evidence="9 10">
    <name type="scientific">Pterulicium gracile</name>
    <dbReference type="NCBI Taxonomy" id="1884261"/>
    <lineage>
        <taxon>Eukaryota</taxon>
        <taxon>Fungi</taxon>
        <taxon>Dikarya</taxon>
        <taxon>Basidiomycota</taxon>
        <taxon>Agaricomycotina</taxon>
        <taxon>Agaricomycetes</taxon>
        <taxon>Agaricomycetidae</taxon>
        <taxon>Agaricales</taxon>
        <taxon>Pleurotineae</taxon>
        <taxon>Pterulaceae</taxon>
        <taxon>Pterulicium</taxon>
    </lineage>
</organism>
<dbReference type="PANTHER" id="PTHR45700:SF2">
    <property type="entry name" value="UBIQUITIN-PROTEIN LIGASE E3C"/>
    <property type="match status" value="1"/>
</dbReference>
<comment type="catalytic activity">
    <reaction evidence="1">
        <text>S-ubiquitinyl-[E2 ubiquitin-conjugating enzyme]-L-cysteine + [acceptor protein]-L-lysine = [E2 ubiquitin-conjugating enzyme]-L-cysteine + N(6)-ubiquitinyl-[acceptor protein]-L-lysine.</text>
        <dbReference type="EC" id="2.3.2.26"/>
    </reaction>
</comment>
<sequence length="1163" mass="127225">MSSFFHDEPGRRNINLGGASRFTHSGTSIIDQAKARRVEREERKRRTDSATRIQAWWRGRCAAMRVRQAIKASLSSGSGTVAIGSLDGLRSIALVGSDDEVLDLWAQEMQSAGEEALFTCGTTDQERQSWVVLMRQIAELSLRSAIRRPTTEAAAAHLRLISALLSNTTASKHLGHTEGPTFVQSLLSYLLLRRLYSRKLTPLITHLTSALAAPKQSNALASLINIATAPLQSLPSSSPQSPRILAEFVSSILSIPHILARIPLPALTMLSARIPFFSLHLLLPTPSRAGPFSPSLVKLSIASKLHLLAHLHALTAPRYTKLSPAALDAYLRLSVLIMHSIPMGAGDPPLAKPKGGKPTEAMDVDEDEDGDENRIFVTVLGSTTTSTQPTPKLPVLDAKTLKRLSSLTEPTHITSLLSVLSSSRVEHLRQGVITYLLTVTTSFPARKDRLLATVLVHSPALVRELYRNYVRSSPLGKDSSSESSEGLGVLVDPGNAVHWPAMVFLAELYAHALRTMGDDEFFGSARPGTSLFSQSTLAGGQMLGSSSASPAQQDAGPGSTATLTSIASTSSSSSSKAQQRHRNPLTLDELGTFSRQMLGAAFVLYYYGAGAGKDSSWEGVDLRRLVSAADPETGTSSGGTLNGQGMAMDVDSEGGVKVTGHFTWDMVRERLTGCLVGVHARDSRKSFLPKDHWLISSTKIDLDSFVEAAIYEEQQLSHSSEDDPPPPTGRKAPSQALSKRQIAHLSPRLGVLNNIPFAIPFETRVAIFRSFVYNDVVLRQAASSSAAPIGGISMGGMGAIDMIRGRRGALVSVRRGRVAQDGFDRLEGVDLKGPVQVTFVDQFGNEEAGIDGGGVFKEFFTSLCKEVFDTDRGLWLETQQRELYPNPHAYATEAHSLNWYRFIGRILGKAMYEGILVDVAFAGFFLAKWLKKQSFLDDLVSLDPALYAGLVYLKHYEGDPEELSLNFTVAIEEFGATRTLDLIPNGSATAVTRENRLQYIHLVSHYRLSRQIKLQSEAFFEGLSEMIKPGWLRMFNQQELQILLGGANSPVDVQDLENHTQYGGLYDRNHETIIAFWKVVNDFNQEQRRSLLRFVTSCSRPPLLGFKELVPNFAIRDAGEDQYRLPTASTCVNLLKLPRYKNEGILREKLLHAINANAGFDLS</sequence>
<dbReference type="EC" id="2.3.2.26" evidence="3"/>
<accession>A0A5C3QEE0</accession>
<evidence type="ECO:0000256" key="4">
    <source>
        <dbReference type="ARBA" id="ARBA00022679"/>
    </source>
</evidence>
<dbReference type="SMART" id="SM00119">
    <property type="entry name" value="HECTc"/>
    <property type="match status" value="1"/>
</dbReference>
<dbReference type="FunFam" id="3.30.2160.10:FF:000002">
    <property type="entry name" value="Putative Ubiquitin-protein ligase E3C"/>
    <property type="match status" value="1"/>
</dbReference>
<dbReference type="GO" id="GO:0061630">
    <property type="term" value="F:ubiquitin protein ligase activity"/>
    <property type="evidence" value="ECO:0007669"/>
    <property type="project" value="UniProtKB-EC"/>
</dbReference>
<dbReference type="InterPro" id="IPR035983">
    <property type="entry name" value="Hect_E3_ubiquitin_ligase"/>
</dbReference>
<evidence type="ECO:0000256" key="1">
    <source>
        <dbReference type="ARBA" id="ARBA00000885"/>
    </source>
</evidence>
<dbReference type="Gene3D" id="3.30.2410.10">
    <property type="entry name" value="Hect, E3 ligase catalytic domain"/>
    <property type="match status" value="1"/>
</dbReference>
<name>A0A5C3QEE0_9AGAR</name>
<dbReference type="PROSITE" id="PS50237">
    <property type="entry name" value="HECT"/>
    <property type="match status" value="1"/>
</dbReference>
<feature type="compositionally biased region" description="Polar residues" evidence="7">
    <location>
        <begin position="542"/>
        <end position="552"/>
    </location>
</feature>
<evidence type="ECO:0000256" key="7">
    <source>
        <dbReference type="SAM" id="MobiDB-lite"/>
    </source>
</evidence>
<feature type="region of interest" description="Disordered" evidence="7">
    <location>
        <begin position="1"/>
        <end position="20"/>
    </location>
</feature>
<dbReference type="CDD" id="cd00078">
    <property type="entry name" value="HECTc"/>
    <property type="match status" value="1"/>
</dbReference>
<evidence type="ECO:0000313" key="10">
    <source>
        <dbReference type="Proteomes" id="UP000305067"/>
    </source>
</evidence>
<dbReference type="FunFam" id="3.30.2410.10:FF:000017">
    <property type="entry name" value="E3 ubiquitin-protein ligase UPL7"/>
    <property type="match status" value="1"/>
</dbReference>
<protein>
    <recommendedName>
        <fullName evidence="3">HECT-type E3 ubiquitin transferase</fullName>
        <ecNumber evidence="3">2.3.2.26</ecNumber>
    </recommendedName>
</protein>
<dbReference type="AlphaFoldDB" id="A0A5C3QEE0"/>
<dbReference type="PROSITE" id="PS50096">
    <property type="entry name" value="IQ"/>
    <property type="match status" value="1"/>
</dbReference>
<keyword evidence="10" id="KW-1185">Reference proteome</keyword>
<feature type="region of interest" description="Disordered" evidence="7">
    <location>
        <begin position="347"/>
        <end position="367"/>
    </location>
</feature>
<evidence type="ECO:0000256" key="5">
    <source>
        <dbReference type="ARBA" id="ARBA00022786"/>
    </source>
</evidence>
<evidence type="ECO:0000256" key="6">
    <source>
        <dbReference type="PROSITE-ProRule" id="PRU00104"/>
    </source>
</evidence>
<feature type="compositionally biased region" description="Basic and acidic residues" evidence="7">
    <location>
        <begin position="1"/>
        <end position="11"/>
    </location>
</feature>
<dbReference type="OrthoDB" id="8068875at2759"/>
<dbReference type="InterPro" id="IPR000569">
    <property type="entry name" value="HECT_dom"/>
</dbReference>
<comment type="pathway">
    <text evidence="2">Protein modification; protein ubiquitination.</text>
</comment>
<feature type="domain" description="HECT" evidence="8">
    <location>
        <begin position="827"/>
        <end position="1163"/>
    </location>
</feature>
<dbReference type="Gene3D" id="3.90.1750.10">
    <property type="entry name" value="Hect, E3 ligase catalytic domains"/>
    <property type="match status" value="1"/>
</dbReference>
<dbReference type="STRING" id="1884261.A0A5C3QEE0"/>
<dbReference type="GO" id="GO:0006511">
    <property type="term" value="P:ubiquitin-dependent protein catabolic process"/>
    <property type="evidence" value="ECO:0007669"/>
    <property type="project" value="TreeGrafter"/>
</dbReference>
<dbReference type="GO" id="GO:0000209">
    <property type="term" value="P:protein polyubiquitination"/>
    <property type="evidence" value="ECO:0007669"/>
    <property type="project" value="InterPro"/>
</dbReference>
<dbReference type="Gene3D" id="3.30.2160.10">
    <property type="entry name" value="Hect, E3 ligase catalytic domain"/>
    <property type="match status" value="1"/>
</dbReference>
<evidence type="ECO:0000259" key="8">
    <source>
        <dbReference type="PROSITE" id="PS50237"/>
    </source>
</evidence>
<dbReference type="Pfam" id="PF00632">
    <property type="entry name" value="HECT"/>
    <property type="match status" value="1"/>
</dbReference>
<keyword evidence="5 6" id="KW-0833">Ubl conjugation pathway</keyword>
<evidence type="ECO:0000313" key="9">
    <source>
        <dbReference type="EMBL" id="TFL00436.1"/>
    </source>
</evidence>
<feature type="region of interest" description="Disordered" evidence="7">
    <location>
        <begin position="715"/>
        <end position="737"/>
    </location>
</feature>
<dbReference type="PANTHER" id="PTHR45700">
    <property type="entry name" value="UBIQUITIN-PROTEIN LIGASE E3C"/>
    <property type="match status" value="1"/>
</dbReference>